<organism evidence="6 7">
    <name type="scientific">Desulfurococcus amylolyticus (strain DSM 18924 / JCM 16383 / VKM B-2413 / 1221n)</name>
    <name type="common">Desulfurococcus kamchatkensis</name>
    <dbReference type="NCBI Taxonomy" id="490899"/>
    <lineage>
        <taxon>Archaea</taxon>
        <taxon>Thermoproteota</taxon>
        <taxon>Thermoprotei</taxon>
        <taxon>Desulfurococcales</taxon>
        <taxon>Desulfurococcaceae</taxon>
        <taxon>Desulfurococcus</taxon>
    </lineage>
</organism>
<evidence type="ECO:0000256" key="3">
    <source>
        <dbReference type="ARBA" id="ARBA00023274"/>
    </source>
</evidence>
<evidence type="ECO:0000313" key="6">
    <source>
        <dbReference type="EMBL" id="ACL11668.1"/>
    </source>
</evidence>
<name>B8D6D7_DESA1</name>
<keyword evidence="2 4" id="KW-0689">Ribosomal protein</keyword>
<dbReference type="InterPro" id="IPR001976">
    <property type="entry name" value="Ribosomal_eS24"/>
</dbReference>
<dbReference type="PROSITE" id="PS00529">
    <property type="entry name" value="RIBOSOMAL_S24E"/>
    <property type="match status" value="1"/>
</dbReference>
<dbReference type="HOGENOM" id="CLU_107248_3_2_2"/>
<evidence type="ECO:0000256" key="1">
    <source>
        <dbReference type="ARBA" id="ARBA00009680"/>
    </source>
</evidence>
<dbReference type="Proteomes" id="UP000006903">
    <property type="component" value="Chromosome"/>
</dbReference>
<sequence>MGRTITLGKYSGEVVEERYNPLIKRIELKLRVGHPGEGTPSKGLLRLELAKVYGKNVNLVYIRNVETEYGLGVSLVEAHIYDSEERVKLFEPEYIIKRNEESLQKVSQATEAGA</sequence>
<evidence type="ECO:0000256" key="2">
    <source>
        <dbReference type="ARBA" id="ARBA00022980"/>
    </source>
</evidence>
<dbReference type="SUPFAM" id="SSF54189">
    <property type="entry name" value="Ribosomal proteins S24e, L23 and L15e"/>
    <property type="match status" value="1"/>
</dbReference>
<accession>B8D6D7</accession>
<dbReference type="InterPro" id="IPR018098">
    <property type="entry name" value="Ribosomal_eS24_CS"/>
</dbReference>
<dbReference type="Pfam" id="PF01282">
    <property type="entry name" value="Ribosomal_S24e"/>
    <property type="match status" value="1"/>
</dbReference>
<dbReference type="Gene3D" id="3.30.70.3370">
    <property type="match status" value="1"/>
</dbReference>
<dbReference type="InterPro" id="IPR053709">
    <property type="entry name" value="eRP_eS24_sf"/>
</dbReference>
<dbReference type="PANTHER" id="PTHR10496">
    <property type="entry name" value="40S RIBOSOMAL PROTEIN S24"/>
    <property type="match status" value="1"/>
</dbReference>
<dbReference type="KEGG" id="dka:DKAM_1342"/>
<dbReference type="GO" id="GO:1990904">
    <property type="term" value="C:ribonucleoprotein complex"/>
    <property type="evidence" value="ECO:0007669"/>
    <property type="project" value="UniProtKB-KW"/>
</dbReference>
<dbReference type="GO" id="GO:0003735">
    <property type="term" value="F:structural constituent of ribosome"/>
    <property type="evidence" value="ECO:0007669"/>
    <property type="project" value="InterPro"/>
</dbReference>
<keyword evidence="3 4" id="KW-0687">Ribonucleoprotein</keyword>
<dbReference type="InterPro" id="IPR012678">
    <property type="entry name" value="Ribosomal_uL23/eL15/eS24_sf"/>
</dbReference>
<dbReference type="STRING" id="490899.DKAM_1342"/>
<protein>
    <recommendedName>
        <fullName evidence="4">Small ribosomal subunit protein eS24</fullName>
    </recommendedName>
</protein>
<dbReference type="EMBL" id="CP001140">
    <property type="protein sequence ID" value="ACL11668.1"/>
    <property type="molecule type" value="Genomic_DNA"/>
</dbReference>
<reference evidence="6 7" key="1">
    <citation type="journal article" date="2009" name="J. Bacteriol.">
        <title>Complete genome sequence of the anaerobic, protein-degrading hyperthermophilic crenarchaeon Desulfurococcus kamchatkensis.</title>
        <authorList>
            <person name="Ravin N.V."/>
            <person name="Mardanov A.V."/>
            <person name="Beletsky A.V."/>
            <person name="Kublanov I.V."/>
            <person name="Kolganova T.V."/>
            <person name="Lebedinsky A.V."/>
            <person name="Chernyh N.A."/>
            <person name="Bonch-Osmolovskaya E.A."/>
            <person name="Skryabin K.G."/>
        </authorList>
    </citation>
    <scope>NUCLEOTIDE SEQUENCE [LARGE SCALE GENOMIC DNA]</scope>
    <source>
        <strain evidence="7">DSM 18924 / JCM 16383 / VKM B-2413 / 1221n</strain>
    </source>
</reference>
<evidence type="ECO:0000313" key="7">
    <source>
        <dbReference type="Proteomes" id="UP000006903"/>
    </source>
</evidence>
<dbReference type="RefSeq" id="WP_012609009.1">
    <property type="nucleotide sequence ID" value="NC_011766.1"/>
</dbReference>
<dbReference type="GO" id="GO:0006412">
    <property type="term" value="P:translation"/>
    <property type="evidence" value="ECO:0007669"/>
    <property type="project" value="UniProtKB-UniRule"/>
</dbReference>
<dbReference type="HAMAP" id="MF_00545">
    <property type="entry name" value="Ribosomal_eS24"/>
    <property type="match status" value="1"/>
</dbReference>
<evidence type="ECO:0000256" key="4">
    <source>
        <dbReference type="HAMAP-Rule" id="MF_00545"/>
    </source>
</evidence>
<comment type="similarity">
    <text evidence="1 4 5">Belongs to the eukaryotic ribosomal protein eS24 family.</text>
</comment>
<evidence type="ECO:0000256" key="5">
    <source>
        <dbReference type="RuleBase" id="RU004381"/>
    </source>
</evidence>
<gene>
    <name evidence="4" type="primary">rps24e</name>
    <name evidence="6" type="ordered locus">DKAM_1342</name>
</gene>
<dbReference type="GeneID" id="7171392"/>
<proteinExistence type="inferred from homology"/>
<dbReference type="eggNOG" id="arCOG04182">
    <property type="taxonomic scope" value="Archaea"/>
</dbReference>
<dbReference type="AlphaFoldDB" id="B8D6D7"/>
<dbReference type="GO" id="GO:0005840">
    <property type="term" value="C:ribosome"/>
    <property type="evidence" value="ECO:0007669"/>
    <property type="project" value="UniProtKB-KW"/>
</dbReference>